<organism evidence="5 6">
    <name type="scientific">Bifidobacterium vespertilionis</name>
    <dbReference type="NCBI Taxonomy" id="2562524"/>
    <lineage>
        <taxon>Bacteria</taxon>
        <taxon>Bacillati</taxon>
        <taxon>Actinomycetota</taxon>
        <taxon>Actinomycetes</taxon>
        <taxon>Bifidobacteriales</taxon>
        <taxon>Bifidobacteriaceae</taxon>
        <taxon>Bifidobacterium</taxon>
    </lineage>
</organism>
<dbReference type="EMBL" id="RZOA01000009">
    <property type="protein sequence ID" value="KAA8823405.1"/>
    <property type="molecule type" value="Genomic_DNA"/>
</dbReference>
<dbReference type="OrthoDB" id="323926at2"/>
<dbReference type="FunFam" id="3.40.50.1970:FF:000003">
    <property type="entry name" value="Alcohol dehydrogenase, iron-containing"/>
    <property type="match status" value="1"/>
</dbReference>
<dbReference type="Pfam" id="PF00465">
    <property type="entry name" value="Fe-ADH"/>
    <property type="match status" value="1"/>
</dbReference>
<dbReference type="AlphaFoldDB" id="A0A5J5E2X0"/>
<evidence type="ECO:0000259" key="2">
    <source>
        <dbReference type="Pfam" id="PF00465"/>
    </source>
</evidence>
<keyword evidence="1" id="KW-0560">Oxidoreductase</keyword>
<evidence type="ECO:0000256" key="1">
    <source>
        <dbReference type="ARBA" id="ARBA00023002"/>
    </source>
</evidence>
<name>A0A5J5E2X0_9BIFI</name>
<gene>
    <name evidence="5" type="ORF">EM848_05525</name>
    <name evidence="4" type="ORF">EMO90_08105</name>
</gene>
<protein>
    <submittedName>
        <fullName evidence="5">Iron-containing alcohol dehydrogenase</fullName>
    </submittedName>
</protein>
<dbReference type="InterPro" id="IPR018211">
    <property type="entry name" value="ADH_Fe_CS"/>
</dbReference>
<dbReference type="Gene3D" id="1.20.1090.10">
    <property type="entry name" value="Dehydroquinate synthase-like - alpha domain"/>
    <property type="match status" value="1"/>
</dbReference>
<dbReference type="GO" id="GO:0008106">
    <property type="term" value="F:alcohol dehydrogenase (NADP+) activity"/>
    <property type="evidence" value="ECO:0007669"/>
    <property type="project" value="TreeGrafter"/>
</dbReference>
<dbReference type="EMBL" id="RZNZ01000010">
    <property type="protein sequence ID" value="KAA8819587.1"/>
    <property type="molecule type" value="Genomic_DNA"/>
</dbReference>
<feature type="domain" description="Alcohol dehydrogenase iron-type/glycerol dehydrogenase GldA" evidence="2">
    <location>
        <begin position="10"/>
        <end position="175"/>
    </location>
</feature>
<dbReference type="GO" id="GO:0005829">
    <property type="term" value="C:cytosol"/>
    <property type="evidence" value="ECO:0007669"/>
    <property type="project" value="TreeGrafter"/>
</dbReference>
<dbReference type="InterPro" id="IPR001670">
    <property type="entry name" value="ADH_Fe/GldA"/>
</dbReference>
<evidence type="ECO:0000313" key="7">
    <source>
        <dbReference type="Proteomes" id="UP000374630"/>
    </source>
</evidence>
<dbReference type="SUPFAM" id="SSF56796">
    <property type="entry name" value="Dehydroquinate synthase-like"/>
    <property type="match status" value="1"/>
</dbReference>
<evidence type="ECO:0000313" key="5">
    <source>
        <dbReference type="EMBL" id="KAA8823405.1"/>
    </source>
</evidence>
<sequence>MTFTYTTHNTIVFGEGAEDHLADFLRQYHATSVLLVSSGDYVERLGILQRVRDAVAEVGGALAENRDVVPNPRVDLIRSLIDLARERRVDLVLAAGGASSYDTAKSVAAGVPYDGDVWDLFTGKARPGDVLPIGVIATLPGSGSEVSDCAVVQQGSDKRFLEDRRIIPNFSLVDPRNSATVPYHYQAAAIADLATAFTEPYFSDDIAIHSVDYFLEGGLRALLDAGRRWIADPSDVDVRRELHWISSTGFNDFYFSFGRTVDWTTHRIEHELGGEFDVIHGEGIAVLMPSIIRYVAERKPARYSRLAERVFGHDPALGERALALLLADDFERFFSDLGLAVHLGDLGIGEDGFPRIADAVTGNGTGTVGNYSPLTRDDVIAVLELAK</sequence>
<feature type="domain" description="Fe-containing alcohol dehydrogenase-like C-terminal" evidence="3">
    <location>
        <begin position="197"/>
        <end position="384"/>
    </location>
</feature>
<reference evidence="6 7" key="1">
    <citation type="journal article" date="2019" name="Syst. Appl. Microbiol.">
        <title>Characterization of Bifidobacterium species in feaces of the Egyptian fruit bat: Description of B. vespertilionis sp. nov. and B. rousetti sp. nov.</title>
        <authorList>
            <person name="Modesto M."/>
            <person name="Satti M."/>
            <person name="Watanabe K."/>
            <person name="Puglisi E."/>
            <person name="Morelli L."/>
            <person name="Huang C.-H."/>
            <person name="Liou J.-S."/>
            <person name="Miyashita M."/>
            <person name="Tamura T."/>
            <person name="Saito S."/>
            <person name="Mori K."/>
            <person name="Huang L."/>
            <person name="Sciavilla P."/>
            <person name="Sandri C."/>
            <person name="Spiezio C."/>
            <person name="Vitali F."/>
            <person name="Cavalieri D."/>
            <person name="Perpetuini G."/>
            <person name="Tofalo R."/>
            <person name="Bonetti A."/>
            <person name="Arita M."/>
            <person name="Mattarelli P."/>
        </authorList>
    </citation>
    <scope>NUCLEOTIDE SEQUENCE [LARGE SCALE GENOMIC DNA]</scope>
    <source>
        <strain evidence="4 7">RST16</strain>
        <strain evidence="5 6">RST8</strain>
    </source>
</reference>
<accession>A0A5J5E2X0</accession>
<dbReference type="CDD" id="cd08187">
    <property type="entry name" value="BDH"/>
    <property type="match status" value="1"/>
</dbReference>
<dbReference type="Gene3D" id="3.40.50.1970">
    <property type="match status" value="1"/>
</dbReference>
<dbReference type="Proteomes" id="UP000374630">
    <property type="component" value="Unassembled WGS sequence"/>
</dbReference>
<keyword evidence="7" id="KW-1185">Reference proteome</keyword>
<proteinExistence type="predicted"/>
<dbReference type="PANTHER" id="PTHR43633:SF1">
    <property type="entry name" value="ALCOHOL DEHYDROGENASE YQHD"/>
    <property type="match status" value="1"/>
</dbReference>
<dbReference type="RefSeq" id="WP_150353938.1">
    <property type="nucleotide sequence ID" value="NZ_RZNZ01000010.1"/>
</dbReference>
<evidence type="ECO:0000313" key="4">
    <source>
        <dbReference type="EMBL" id="KAA8819587.1"/>
    </source>
</evidence>
<comment type="caution">
    <text evidence="5">The sequence shown here is derived from an EMBL/GenBank/DDBJ whole genome shotgun (WGS) entry which is preliminary data.</text>
</comment>
<dbReference type="InterPro" id="IPR044731">
    <property type="entry name" value="BDH-like"/>
</dbReference>
<dbReference type="GO" id="GO:1990002">
    <property type="term" value="F:methylglyoxal reductase (NADPH) (acetol producing) activity"/>
    <property type="evidence" value="ECO:0007669"/>
    <property type="project" value="TreeGrafter"/>
</dbReference>
<dbReference type="Proteomes" id="UP000345527">
    <property type="component" value="Unassembled WGS sequence"/>
</dbReference>
<dbReference type="PANTHER" id="PTHR43633">
    <property type="entry name" value="ALCOHOL DEHYDROGENASE YQHD"/>
    <property type="match status" value="1"/>
</dbReference>
<dbReference type="Pfam" id="PF25137">
    <property type="entry name" value="ADH_Fe_C"/>
    <property type="match status" value="1"/>
</dbReference>
<dbReference type="InterPro" id="IPR056798">
    <property type="entry name" value="ADH_Fe_C"/>
</dbReference>
<dbReference type="PROSITE" id="PS00060">
    <property type="entry name" value="ADH_IRON_2"/>
    <property type="match status" value="1"/>
</dbReference>
<evidence type="ECO:0000313" key="6">
    <source>
        <dbReference type="Proteomes" id="UP000345527"/>
    </source>
</evidence>
<dbReference type="GO" id="GO:1990362">
    <property type="term" value="F:butanol dehydrogenase (NAD+) activity"/>
    <property type="evidence" value="ECO:0007669"/>
    <property type="project" value="InterPro"/>
</dbReference>
<evidence type="ECO:0000259" key="3">
    <source>
        <dbReference type="Pfam" id="PF25137"/>
    </source>
</evidence>
<dbReference type="GO" id="GO:0046872">
    <property type="term" value="F:metal ion binding"/>
    <property type="evidence" value="ECO:0007669"/>
    <property type="project" value="InterPro"/>
</dbReference>